<keyword evidence="2 4" id="KW-0378">Hydrolase</keyword>
<evidence type="ECO:0000256" key="2">
    <source>
        <dbReference type="ARBA" id="ARBA00022801"/>
    </source>
</evidence>
<dbReference type="AlphaFoldDB" id="A0A918RLD5"/>
<dbReference type="PANTHER" id="PTHR30620:SF77">
    <property type="entry name" value="LYSOSOMAL BETA GLUCOSIDASE-LIKE"/>
    <property type="match status" value="1"/>
</dbReference>
<sequence length="670" mass="70396">MAYSPRAQALLSLPLIALLTACGGSREPVSAPAAPAAESPAPEWSAREAEIIAAFPARAATQPVDPAMEARIAQIVAGMTLEQKVGQMTQAEIRSITPDQVRQYYIGSILNGGGAWPGMNKHASLTDWTNLADAYAKAALATDMAVKIPLIWGTDAVHGHNNVVGATMFPHNIGLGAANDADLVQRIGRATAKQVRATGISWAFAPAVSVVENQRWGRAYEGYSSDPAVVAKLGGALVRGLQGELTGEGDVAASVKHFIGDGGTFQGVDQGENRSDPAKLAAVHGAGYYAALDAGSATVMISYNSWAPGGTEPLGKLHGNRALVTGVLKQKLNFDGLVVSDWNAIEQVAGCERDHCPQAINAGIDLFMVPDNWKTFIERTVADVREGRVGMARIDDAVTRILRVKFRTGLFDKPVSASRLTGDASALVDRPLAQEAVRKSAVLLKNDAAALPLKPGKRLLVVGKSANSFPDQAGGWSITWQGDETDNRDYPVGETLLDGLRRVYGAENVTFSADGSAFAPGKFDAVVAVLGETPHAEMKGDVRWPTPLAHGLQYPEQAALLGKVSGRGVPVVSVLYSGRTVYATDLINRSDAFVAAFLPGTEAGALADLLAGRGSLDFSGRLSFNWPSTPCLTTGEPAGEALFARGHGLSYRAPKALGKLVETPIPAACP</sequence>
<evidence type="ECO:0008006" key="10">
    <source>
        <dbReference type="Google" id="ProtNLM"/>
    </source>
</evidence>
<accession>A0A918RLD5</accession>
<organism evidence="8 9">
    <name type="scientific">Novosphingobium arvoryzae</name>
    <dbReference type="NCBI Taxonomy" id="1256514"/>
    <lineage>
        <taxon>Bacteria</taxon>
        <taxon>Pseudomonadati</taxon>
        <taxon>Pseudomonadota</taxon>
        <taxon>Alphaproteobacteria</taxon>
        <taxon>Sphingomonadales</taxon>
        <taxon>Sphingomonadaceae</taxon>
        <taxon>Novosphingobium</taxon>
    </lineage>
</organism>
<dbReference type="InterPro" id="IPR002772">
    <property type="entry name" value="Glyco_hydro_3_C"/>
</dbReference>
<gene>
    <name evidence="8" type="ORF">GCM10011617_22930</name>
</gene>
<comment type="caution">
    <text evidence="8">The sequence shown here is derived from an EMBL/GenBank/DDBJ whole genome shotgun (WGS) entry which is preliminary data.</text>
</comment>
<reference evidence="8" key="1">
    <citation type="journal article" date="2014" name="Int. J. Syst. Evol. Microbiol.">
        <title>Complete genome sequence of Corynebacterium casei LMG S-19264T (=DSM 44701T), isolated from a smear-ripened cheese.</title>
        <authorList>
            <consortium name="US DOE Joint Genome Institute (JGI-PGF)"/>
            <person name="Walter F."/>
            <person name="Albersmeier A."/>
            <person name="Kalinowski J."/>
            <person name="Ruckert C."/>
        </authorList>
    </citation>
    <scope>NUCLEOTIDE SEQUENCE</scope>
    <source>
        <strain evidence="8">KCTC 32422</strain>
    </source>
</reference>
<evidence type="ECO:0000256" key="3">
    <source>
        <dbReference type="ARBA" id="ARBA00023295"/>
    </source>
</evidence>
<evidence type="ECO:0000256" key="5">
    <source>
        <dbReference type="SAM" id="SignalP"/>
    </source>
</evidence>
<dbReference type="SUPFAM" id="SSF52279">
    <property type="entry name" value="Beta-D-glucan exohydrolase, C-terminal domain"/>
    <property type="match status" value="1"/>
</dbReference>
<evidence type="ECO:0000259" key="6">
    <source>
        <dbReference type="Pfam" id="PF00933"/>
    </source>
</evidence>
<dbReference type="SUPFAM" id="SSF51445">
    <property type="entry name" value="(Trans)glycosidases"/>
    <property type="match status" value="1"/>
</dbReference>
<feature type="signal peptide" evidence="5">
    <location>
        <begin position="1"/>
        <end position="17"/>
    </location>
</feature>
<dbReference type="RefSeq" id="WP_229822332.1">
    <property type="nucleotide sequence ID" value="NZ_BMZD01000005.1"/>
</dbReference>
<feature type="domain" description="Glycoside hydrolase family 3 N-terminal" evidence="6">
    <location>
        <begin position="80"/>
        <end position="404"/>
    </location>
</feature>
<name>A0A918RLD5_9SPHN</name>
<dbReference type="InterPro" id="IPR036881">
    <property type="entry name" value="Glyco_hydro_3_C_sf"/>
</dbReference>
<dbReference type="GO" id="GO:0009251">
    <property type="term" value="P:glucan catabolic process"/>
    <property type="evidence" value="ECO:0007669"/>
    <property type="project" value="TreeGrafter"/>
</dbReference>
<dbReference type="InterPro" id="IPR051915">
    <property type="entry name" value="Cellulose_Degrad_GH3"/>
</dbReference>
<dbReference type="Gene3D" id="3.20.20.300">
    <property type="entry name" value="Glycoside hydrolase, family 3, N-terminal domain"/>
    <property type="match status" value="1"/>
</dbReference>
<dbReference type="Proteomes" id="UP000634139">
    <property type="component" value="Unassembled WGS sequence"/>
</dbReference>
<dbReference type="PROSITE" id="PS51257">
    <property type="entry name" value="PROKAR_LIPOPROTEIN"/>
    <property type="match status" value="1"/>
</dbReference>
<dbReference type="InterPro" id="IPR001764">
    <property type="entry name" value="Glyco_hydro_3_N"/>
</dbReference>
<feature type="chain" id="PRO_5036840117" description="Beta-glucosidase" evidence="5">
    <location>
        <begin position="18"/>
        <end position="670"/>
    </location>
</feature>
<dbReference type="EMBL" id="BMZD01000005">
    <property type="protein sequence ID" value="GHA01585.1"/>
    <property type="molecule type" value="Genomic_DNA"/>
</dbReference>
<dbReference type="GO" id="GO:0008422">
    <property type="term" value="F:beta-glucosidase activity"/>
    <property type="evidence" value="ECO:0007669"/>
    <property type="project" value="TreeGrafter"/>
</dbReference>
<keyword evidence="3 4" id="KW-0326">Glycosidase</keyword>
<comment type="similarity">
    <text evidence="1 4">Belongs to the glycosyl hydrolase 3 family.</text>
</comment>
<evidence type="ECO:0000259" key="7">
    <source>
        <dbReference type="Pfam" id="PF01915"/>
    </source>
</evidence>
<dbReference type="InterPro" id="IPR017853">
    <property type="entry name" value="GH"/>
</dbReference>
<dbReference type="Pfam" id="PF00933">
    <property type="entry name" value="Glyco_hydro_3"/>
    <property type="match status" value="1"/>
</dbReference>
<dbReference type="Pfam" id="PF01915">
    <property type="entry name" value="Glyco_hydro_3_C"/>
    <property type="match status" value="1"/>
</dbReference>
<keyword evidence="9" id="KW-1185">Reference proteome</keyword>
<proteinExistence type="inferred from homology"/>
<evidence type="ECO:0000313" key="8">
    <source>
        <dbReference type="EMBL" id="GHA01585.1"/>
    </source>
</evidence>
<protein>
    <recommendedName>
        <fullName evidence="10">Beta-glucosidase</fullName>
    </recommendedName>
</protein>
<dbReference type="PROSITE" id="PS00775">
    <property type="entry name" value="GLYCOSYL_HYDROL_F3"/>
    <property type="match status" value="1"/>
</dbReference>
<dbReference type="InterPro" id="IPR036962">
    <property type="entry name" value="Glyco_hydro_3_N_sf"/>
</dbReference>
<keyword evidence="5" id="KW-0732">Signal</keyword>
<dbReference type="Gene3D" id="3.40.50.1700">
    <property type="entry name" value="Glycoside hydrolase family 3 C-terminal domain"/>
    <property type="match status" value="1"/>
</dbReference>
<reference evidence="8" key="2">
    <citation type="submission" date="2020-09" db="EMBL/GenBank/DDBJ databases">
        <authorList>
            <person name="Sun Q."/>
            <person name="Kim S."/>
        </authorList>
    </citation>
    <scope>NUCLEOTIDE SEQUENCE</scope>
    <source>
        <strain evidence="8">KCTC 32422</strain>
    </source>
</reference>
<dbReference type="PRINTS" id="PR00133">
    <property type="entry name" value="GLHYDRLASE3"/>
</dbReference>
<dbReference type="PANTHER" id="PTHR30620">
    <property type="entry name" value="PERIPLASMIC BETA-GLUCOSIDASE-RELATED"/>
    <property type="match status" value="1"/>
</dbReference>
<dbReference type="InterPro" id="IPR019800">
    <property type="entry name" value="Glyco_hydro_3_AS"/>
</dbReference>
<evidence type="ECO:0000256" key="4">
    <source>
        <dbReference type="RuleBase" id="RU361161"/>
    </source>
</evidence>
<feature type="domain" description="Glycoside hydrolase family 3 C-terminal" evidence="7">
    <location>
        <begin position="442"/>
        <end position="651"/>
    </location>
</feature>
<evidence type="ECO:0000256" key="1">
    <source>
        <dbReference type="ARBA" id="ARBA00005336"/>
    </source>
</evidence>
<evidence type="ECO:0000313" key="9">
    <source>
        <dbReference type="Proteomes" id="UP000634139"/>
    </source>
</evidence>